<dbReference type="AlphaFoldDB" id="A0A0C5WRK7"/>
<dbReference type="GO" id="GO:0009061">
    <property type="term" value="P:anaerobic respiration"/>
    <property type="evidence" value="ECO:0007669"/>
    <property type="project" value="TreeGrafter"/>
</dbReference>
<evidence type="ECO:0000256" key="6">
    <source>
        <dbReference type="ARBA" id="ARBA00022519"/>
    </source>
</evidence>
<feature type="binding site" description="covalent" evidence="15">
    <location>
        <position position="177"/>
    </location>
    <ligand>
        <name>heme</name>
        <dbReference type="ChEBI" id="CHEBI:30413"/>
        <label>4</label>
    </ligand>
</feature>
<dbReference type="HOGENOM" id="CLU_058814_0_0_6"/>
<sequence length="394" mass="44530">MKAFLIKAWQTFSRPSVHISLGVLTLGGFIAGVIFWGGFNTALEATNTEEFCIGCHTMENNVYQELQETVHWKNTSGVRATCPDCHVPHNWTDKIARKMQASKEVFAQVFGDLDTKEKFEERRVALAQHEWDRFSANKSLECKNCHDYDSMDFDNMRPTARIQMKQAAERDQSCVDCHKGIAHNLPKNMDSSGGMIGELEQLASNTKFETGQEYVSVRHLPLYEEKELTTEAGLLNPASSVKVIGQTADAIEVEVSGWRKDKGFGRVIQEDFGMNIAVASLLKESATNDQVVEKFERKEDDLTGLPWQRVTAKVWMKKEALMADVQPIWEKAKQSYNTNCSVCHTQPDEAHFDANTWPGMFNGMMAFVNFDTDSKALVLKYLQKHSSDFADGHH</sequence>
<dbReference type="STRING" id="658445.H744_2c2334"/>
<dbReference type="Gene3D" id="1.10.3820.10">
    <property type="entry name" value="Di-heme elbow motif domain"/>
    <property type="match status" value="1"/>
</dbReference>
<dbReference type="PANTHER" id="PTHR30333">
    <property type="entry name" value="CYTOCHROME C-TYPE PROTEIN"/>
    <property type="match status" value="1"/>
</dbReference>
<evidence type="ECO:0000256" key="9">
    <source>
        <dbReference type="ARBA" id="ARBA00022723"/>
    </source>
</evidence>
<evidence type="ECO:0000256" key="15">
    <source>
        <dbReference type="PIRSR" id="PIRSR000014-1"/>
    </source>
</evidence>
<dbReference type="EMBL" id="CP005974">
    <property type="protein sequence ID" value="AJR08997.1"/>
    <property type="molecule type" value="Genomic_DNA"/>
</dbReference>
<evidence type="ECO:0000256" key="2">
    <source>
        <dbReference type="ARBA" id="ARBA00006417"/>
    </source>
</evidence>
<evidence type="ECO:0000256" key="3">
    <source>
        <dbReference type="ARBA" id="ARBA00007395"/>
    </source>
</evidence>
<feature type="domain" description="NapC/NirT cytochrome c N-terminal" evidence="18">
    <location>
        <begin position="15"/>
        <end position="187"/>
    </location>
</feature>
<comment type="PTM">
    <text evidence="15">Binds 5 heme groups per subunit.</text>
</comment>
<gene>
    <name evidence="19" type="ORF">H744_2c2334</name>
</gene>
<feature type="binding site" description="axial binding residue" evidence="16">
    <location>
        <position position="56"/>
    </location>
    <ligand>
        <name>heme</name>
        <dbReference type="ChEBI" id="CHEBI:30413"/>
        <label>1</label>
    </ligand>
    <ligandPart>
        <name>Fe</name>
        <dbReference type="ChEBI" id="CHEBI:18248"/>
    </ligandPart>
</feature>
<dbReference type="PANTHER" id="PTHR30333:SF1">
    <property type="entry name" value="CYTOCHROME C-TYPE PROTEIN NAPC"/>
    <property type="match status" value="1"/>
</dbReference>
<dbReference type="InterPro" id="IPR009154">
    <property type="entry name" value="Membr-bd_4haem_cyt_TorC"/>
</dbReference>
<feature type="binding site" description="covalent" evidence="15">
    <location>
        <position position="145"/>
    </location>
    <ligand>
        <name>heme</name>
        <dbReference type="ChEBI" id="CHEBI:30413"/>
        <label>3</label>
    </ligand>
</feature>
<keyword evidence="7 14" id="KW-0349">Heme</keyword>
<dbReference type="InterPro" id="IPR036909">
    <property type="entry name" value="Cyt_c-like_dom_sf"/>
</dbReference>
<feature type="binding site" description="axial binding residue" evidence="16">
    <location>
        <position position="146"/>
    </location>
    <ligand>
        <name>heme</name>
        <dbReference type="ChEBI" id="CHEBI:30413"/>
        <label>3</label>
    </ligand>
    <ligandPart>
        <name>Fe</name>
        <dbReference type="ChEBI" id="CHEBI:18248"/>
    </ligandPart>
</feature>
<organism evidence="19 20">
    <name type="scientific">Photobacterium gaetbulicola Gung47</name>
    <dbReference type="NCBI Taxonomy" id="658445"/>
    <lineage>
        <taxon>Bacteria</taxon>
        <taxon>Pseudomonadati</taxon>
        <taxon>Pseudomonadota</taxon>
        <taxon>Gammaproteobacteria</taxon>
        <taxon>Vibrionales</taxon>
        <taxon>Vibrionaceae</taxon>
        <taxon>Photobacterium</taxon>
    </lineage>
</organism>
<feature type="binding site" description="covalent" evidence="15">
    <location>
        <position position="174"/>
    </location>
    <ligand>
        <name>heme</name>
        <dbReference type="ChEBI" id="CHEBI:30413"/>
        <label>4</label>
    </ligand>
</feature>
<keyword evidence="5 14" id="KW-1003">Cell membrane</keyword>
<dbReference type="NCBIfam" id="TIGR02162">
    <property type="entry name" value="torC"/>
    <property type="match status" value="1"/>
</dbReference>
<evidence type="ECO:0000256" key="16">
    <source>
        <dbReference type="PIRSR" id="PIRSR000014-2"/>
    </source>
</evidence>
<keyword evidence="20" id="KW-1185">Reference proteome</keyword>
<evidence type="ECO:0000313" key="20">
    <source>
        <dbReference type="Proteomes" id="UP000032303"/>
    </source>
</evidence>
<feature type="binding site" description="axial binding residue" evidence="16">
    <location>
        <position position="86"/>
    </location>
    <ligand>
        <name>heme</name>
        <dbReference type="ChEBI" id="CHEBI:30413"/>
        <label>2</label>
    </ligand>
    <ligandPart>
        <name>Fe</name>
        <dbReference type="ChEBI" id="CHEBI:18248"/>
    </ligandPart>
</feature>
<evidence type="ECO:0000256" key="14">
    <source>
        <dbReference type="PIRNR" id="PIRNR000014"/>
    </source>
</evidence>
<dbReference type="GO" id="GO:0005886">
    <property type="term" value="C:plasma membrane"/>
    <property type="evidence" value="ECO:0007669"/>
    <property type="project" value="UniProtKB-SubCell"/>
</dbReference>
<evidence type="ECO:0000256" key="7">
    <source>
        <dbReference type="ARBA" id="ARBA00022617"/>
    </source>
</evidence>
<dbReference type="Pfam" id="PF03264">
    <property type="entry name" value="Cytochrom_NNT"/>
    <property type="match status" value="1"/>
</dbReference>
<feature type="binding site" description="covalent" evidence="15">
    <location>
        <position position="55"/>
    </location>
    <ligand>
        <name>heme</name>
        <dbReference type="ChEBI" id="CHEBI:30413"/>
        <label>1</label>
    </ligand>
</feature>
<keyword evidence="11 17" id="KW-1133">Transmembrane helix</keyword>
<feature type="binding site" description="covalent" evidence="15">
    <location>
        <position position="343"/>
    </location>
    <ligand>
        <name>heme</name>
        <dbReference type="ChEBI" id="CHEBI:30413"/>
        <label>5</label>
    </ligand>
</feature>
<evidence type="ECO:0000256" key="1">
    <source>
        <dbReference type="ARBA" id="ARBA00004249"/>
    </source>
</evidence>
<evidence type="ECO:0000256" key="8">
    <source>
        <dbReference type="ARBA" id="ARBA00022692"/>
    </source>
</evidence>
<dbReference type="SUPFAM" id="SSF46626">
    <property type="entry name" value="Cytochrome c"/>
    <property type="match status" value="1"/>
</dbReference>
<dbReference type="GO" id="GO:0009055">
    <property type="term" value="F:electron transfer activity"/>
    <property type="evidence" value="ECO:0007669"/>
    <property type="project" value="UniProtKB-UniRule"/>
</dbReference>
<evidence type="ECO:0000313" key="19">
    <source>
        <dbReference type="EMBL" id="AJR08997.1"/>
    </source>
</evidence>
<dbReference type="OrthoDB" id="9782159at2"/>
<dbReference type="PIRSF" id="PIRSF000014">
    <property type="entry name" value="4_hem_cytch_TorC"/>
    <property type="match status" value="1"/>
</dbReference>
<accession>A0A0C5WRK7</accession>
<feature type="binding site" description="covalent" evidence="15">
    <location>
        <position position="85"/>
    </location>
    <ligand>
        <name>heme</name>
        <dbReference type="ChEBI" id="CHEBI:30413"/>
        <label>2</label>
    </ligand>
</feature>
<keyword evidence="6 14" id="KW-0997">Cell inner membrane</keyword>
<dbReference type="InterPro" id="IPR005126">
    <property type="entry name" value="NapC/NirT_cyt_c_N"/>
</dbReference>
<evidence type="ECO:0000256" key="4">
    <source>
        <dbReference type="ARBA" id="ARBA00022448"/>
    </source>
</evidence>
<name>A0A0C5WRK7_9GAMM</name>
<dbReference type="FunFam" id="1.10.3820.10:FF:000001">
    <property type="entry name" value="Cytochrome c-type protein"/>
    <property type="match status" value="1"/>
</dbReference>
<dbReference type="Proteomes" id="UP000032303">
    <property type="component" value="Chromosome 2"/>
</dbReference>
<keyword evidence="10 14" id="KW-0249">Electron transport</keyword>
<evidence type="ECO:0000256" key="17">
    <source>
        <dbReference type="SAM" id="Phobius"/>
    </source>
</evidence>
<keyword evidence="8 17" id="KW-0812">Transmembrane</keyword>
<dbReference type="InterPro" id="IPR038266">
    <property type="entry name" value="NapC/NirT_cytc_sf"/>
</dbReference>
<feature type="transmembrane region" description="Helical" evidence="17">
    <location>
        <begin position="21"/>
        <end position="39"/>
    </location>
</feature>
<evidence type="ECO:0000259" key="18">
    <source>
        <dbReference type="Pfam" id="PF03264"/>
    </source>
</evidence>
<evidence type="ECO:0000256" key="13">
    <source>
        <dbReference type="ARBA" id="ARBA00023136"/>
    </source>
</evidence>
<proteinExistence type="inferred from homology"/>
<dbReference type="KEGG" id="pgb:H744_2c2334"/>
<keyword evidence="13 14" id="KW-0472">Membrane</keyword>
<dbReference type="GO" id="GO:0005506">
    <property type="term" value="F:iron ion binding"/>
    <property type="evidence" value="ECO:0007669"/>
    <property type="project" value="UniProtKB-UniRule"/>
</dbReference>
<dbReference type="PATRIC" id="fig|658445.3.peg.4333"/>
<evidence type="ECO:0000256" key="5">
    <source>
        <dbReference type="ARBA" id="ARBA00022475"/>
    </source>
</evidence>
<reference evidence="19 20" key="1">
    <citation type="submission" date="2013-05" db="EMBL/GenBank/DDBJ databases">
        <title>Complete genome sequence of the lipase-producing bacterium Photobacterium gaetbulicola Gung47.</title>
        <authorList>
            <person name="Kim Y.-O."/>
        </authorList>
    </citation>
    <scope>NUCLEOTIDE SEQUENCE [LARGE SCALE GENOMIC DNA]</scope>
    <source>
        <strain evidence="19 20">Gung47</strain>
    </source>
</reference>
<evidence type="ECO:0000256" key="12">
    <source>
        <dbReference type="ARBA" id="ARBA00023004"/>
    </source>
</evidence>
<dbReference type="InterPro" id="IPR036280">
    <property type="entry name" value="Multihaem_cyt_sf"/>
</dbReference>
<dbReference type="GO" id="GO:0020037">
    <property type="term" value="F:heme binding"/>
    <property type="evidence" value="ECO:0007669"/>
    <property type="project" value="UniProtKB-UniRule"/>
</dbReference>
<dbReference type="InterPro" id="IPR051174">
    <property type="entry name" value="Cytochrome_c-type_ET"/>
</dbReference>
<protein>
    <recommendedName>
        <fullName evidence="14">Cytochrome c-type protein</fullName>
    </recommendedName>
</protein>
<evidence type="ECO:0000256" key="10">
    <source>
        <dbReference type="ARBA" id="ARBA00022982"/>
    </source>
</evidence>
<keyword evidence="9 14" id="KW-0479">Metal-binding</keyword>
<feature type="binding site" description="covalent" evidence="15">
    <location>
        <position position="142"/>
    </location>
    <ligand>
        <name>heme</name>
        <dbReference type="ChEBI" id="CHEBI:30413"/>
        <label>3</label>
    </ligand>
</feature>
<evidence type="ECO:0000256" key="11">
    <source>
        <dbReference type="ARBA" id="ARBA00022989"/>
    </source>
</evidence>
<dbReference type="GO" id="GO:0009276">
    <property type="term" value="C:Gram-negative-bacterium-type cell wall"/>
    <property type="evidence" value="ECO:0007669"/>
    <property type="project" value="UniProtKB-UniRule"/>
</dbReference>
<feature type="binding site" description="covalent" evidence="15">
    <location>
        <position position="82"/>
    </location>
    <ligand>
        <name>heme</name>
        <dbReference type="ChEBI" id="CHEBI:30413"/>
        <label>2</label>
    </ligand>
</feature>
<comment type="similarity">
    <text evidence="2 14">Belongs to the TorC/TorY family.</text>
</comment>
<feature type="binding site" description="covalent" evidence="15">
    <location>
        <position position="340"/>
    </location>
    <ligand>
        <name>heme</name>
        <dbReference type="ChEBI" id="CHEBI:30413"/>
        <label>5</label>
    </ligand>
</feature>
<dbReference type="SUPFAM" id="SSF48695">
    <property type="entry name" value="Multiheme cytochromes"/>
    <property type="match status" value="1"/>
</dbReference>
<feature type="binding site" description="axial binding residue" evidence="16">
    <location>
        <position position="178"/>
    </location>
    <ligand>
        <name>heme</name>
        <dbReference type="ChEBI" id="CHEBI:30413"/>
        <label>4</label>
    </ligand>
    <ligandPart>
        <name>Fe</name>
        <dbReference type="ChEBI" id="CHEBI:18248"/>
    </ligandPart>
</feature>
<feature type="binding site" description="covalent" evidence="15">
    <location>
        <position position="52"/>
    </location>
    <ligand>
        <name>heme</name>
        <dbReference type="ChEBI" id="CHEBI:30413"/>
        <label>1</label>
    </ligand>
</feature>
<keyword evidence="4 14" id="KW-0813">Transport</keyword>
<feature type="binding site" description="axial binding residue" evidence="16">
    <location>
        <position position="344"/>
    </location>
    <ligand>
        <name>heme</name>
        <dbReference type="ChEBI" id="CHEBI:30413"/>
        <label>5</label>
    </ligand>
    <ligandPart>
        <name>Fe</name>
        <dbReference type="ChEBI" id="CHEBI:18248"/>
    </ligandPart>
</feature>
<comment type="subcellular location">
    <subcellularLocation>
        <location evidence="1">Cell inner membrane</location>
        <topology evidence="1">Single-pass type II membrane protein</topology>
    </subcellularLocation>
</comment>
<keyword evidence="12 14" id="KW-0408">Iron</keyword>
<comment type="similarity">
    <text evidence="3">Belongs to the NapC/NirT/NrfH family.</text>
</comment>